<dbReference type="InterPro" id="IPR000595">
    <property type="entry name" value="cNMP-bd_dom"/>
</dbReference>
<dbReference type="SUPFAM" id="SSF46785">
    <property type="entry name" value="Winged helix' DNA-binding domain"/>
    <property type="match status" value="1"/>
</dbReference>
<dbReference type="CDD" id="cd00038">
    <property type="entry name" value="CAP_ED"/>
    <property type="match status" value="1"/>
</dbReference>
<dbReference type="PROSITE" id="PS51063">
    <property type="entry name" value="HTH_CRP_2"/>
    <property type="match status" value="1"/>
</dbReference>
<dbReference type="InterPro" id="IPR036390">
    <property type="entry name" value="WH_DNA-bd_sf"/>
</dbReference>
<proteinExistence type="predicted"/>
<accession>A0A1H6S3V3</accession>
<keyword evidence="4" id="KW-0238">DNA-binding</keyword>
<dbReference type="GO" id="GO:0000156">
    <property type="term" value="F:phosphorelay response regulator activity"/>
    <property type="evidence" value="ECO:0007669"/>
    <property type="project" value="TreeGrafter"/>
</dbReference>
<evidence type="ECO:0000256" key="2">
    <source>
        <dbReference type="ARBA" id="ARBA00023012"/>
    </source>
</evidence>
<dbReference type="Gene3D" id="1.10.10.10">
    <property type="entry name" value="Winged helix-like DNA-binding domain superfamily/Winged helix DNA-binding domain"/>
    <property type="match status" value="1"/>
</dbReference>
<organism evidence="10 11">
    <name type="scientific">Dyadobacter koreensis</name>
    <dbReference type="NCBI Taxonomy" id="408657"/>
    <lineage>
        <taxon>Bacteria</taxon>
        <taxon>Pseudomonadati</taxon>
        <taxon>Bacteroidota</taxon>
        <taxon>Cytophagia</taxon>
        <taxon>Cytophagales</taxon>
        <taxon>Spirosomataceae</taxon>
        <taxon>Dyadobacter</taxon>
    </lineage>
</organism>
<dbReference type="InterPro" id="IPR014710">
    <property type="entry name" value="RmlC-like_jellyroll"/>
</dbReference>
<keyword evidence="10" id="KW-0418">Kinase</keyword>
<feature type="domain" description="Cyclic nucleotide-binding" evidence="7">
    <location>
        <begin position="142"/>
        <end position="262"/>
    </location>
</feature>
<dbReference type="InterPro" id="IPR018490">
    <property type="entry name" value="cNMP-bd_dom_sf"/>
</dbReference>
<reference evidence="10 11" key="1">
    <citation type="submission" date="2016-10" db="EMBL/GenBank/DDBJ databases">
        <authorList>
            <person name="de Groot N.N."/>
        </authorList>
    </citation>
    <scope>NUCLEOTIDE SEQUENCE [LARGE SCALE GENOMIC DNA]</scope>
    <source>
        <strain evidence="10 11">DSM 19938</strain>
    </source>
</reference>
<evidence type="ECO:0000259" key="9">
    <source>
        <dbReference type="PROSITE" id="PS51063"/>
    </source>
</evidence>
<dbReference type="GO" id="GO:0016301">
    <property type="term" value="F:kinase activity"/>
    <property type="evidence" value="ECO:0007669"/>
    <property type="project" value="UniProtKB-KW"/>
</dbReference>
<protein>
    <submittedName>
        <fullName evidence="10">cAMP-binding domain of CRP or a regulatory subunit of cAMP-dependent protein kinases</fullName>
    </submittedName>
</protein>
<dbReference type="AlphaFoldDB" id="A0A1H6S3V3"/>
<evidence type="ECO:0000256" key="6">
    <source>
        <dbReference type="PROSITE-ProRule" id="PRU00169"/>
    </source>
</evidence>
<keyword evidence="1 6" id="KW-0597">Phosphoprotein</keyword>
<dbReference type="SMART" id="SM00448">
    <property type="entry name" value="REC"/>
    <property type="match status" value="1"/>
</dbReference>
<dbReference type="GO" id="GO:0000976">
    <property type="term" value="F:transcription cis-regulatory region binding"/>
    <property type="evidence" value="ECO:0007669"/>
    <property type="project" value="TreeGrafter"/>
</dbReference>
<dbReference type="GO" id="GO:0005829">
    <property type="term" value="C:cytosol"/>
    <property type="evidence" value="ECO:0007669"/>
    <property type="project" value="TreeGrafter"/>
</dbReference>
<dbReference type="InterPro" id="IPR001789">
    <property type="entry name" value="Sig_transdc_resp-reg_receiver"/>
</dbReference>
<dbReference type="OrthoDB" id="9127033at2"/>
<evidence type="ECO:0000256" key="1">
    <source>
        <dbReference type="ARBA" id="ARBA00022553"/>
    </source>
</evidence>
<name>A0A1H6S3V3_9BACT</name>
<dbReference type="Pfam" id="PF00072">
    <property type="entry name" value="Response_reg"/>
    <property type="match status" value="1"/>
</dbReference>
<dbReference type="Gene3D" id="3.40.50.2300">
    <property type="match status" value="1"/>
</dbReference>
<dbReference type="STRING" id="408657.SAMN04487995_1473"/>
<evidence type="ECO:0000259" key="8">
    <source>
        <dbReference type="PROSITE" id="PS50110"/>
    </source>
</evidence>
<keyword evidence="11" id="KW-1185">Reference proteome</keyword>
<gene>
    <name evidence="10" type="ORF">SAMN04487995_1473</name>
</gene>
<dbReference type="PROSITE" id="PS50110">
    <property type="entry name" value="RESPONSE_REGULATORY"/>
    <property type="match status" value="1"/>
</dbReference>
<dbReference type="SUPFAM" id="SSF51206">
    <property type="entry name" value="cAMP-binding domain-like"/>
    <property type="match status" value="1"/>
</dbReference>
<dbReference type="Pfam" id="PF00027">
    <property type="entry name" value="cNMP_binding"/>
    <property type="match status" value="1"/>
</dbReference>
<dbReference type="InterPro" id="IPR039420">
    <property type="entry name" value="WalR-like"/>
</dbReference>
<dbReference type="SMART" id="SM00100">
    <property type="entry name" value="cNMP"/>
    <property type="match status" value="1"/>
</dbReference>
<evidence type="ECO:0000259" key="7">
    <source>
        <dbReference type="PROSITE" id="PS50042"/>
    </source>
</evidence>
<feature type="domain" description="HTH crp-type" evidence="9">
    <location>
        <begin position="276"/>
        <end position="347"/>
    </location>
</feature>
<feature type="modified residue" description="4-aspartylphosphate" evidence="6">
    <location>
        <position position="54"/>
    </location>
</feature>
<keyword evidence="3" id="KW-0805">Transcription regulation</keyword>
<evidence type="ECO:0000256" key="5">
    <source>
        <dbReference type="ARBA" id="ARBA00023163"/>
    </source>
</evidence>
<dbReference type="Pfam" id="PF13545">
    <property type="entry name" value="HTH_Crp_2"/>
    <property type="match status" value="1"/>
</dbReference>
<dbReference type="EMBL" id="FNXY01000002">
    <property type="protein sequence ID" value="SEI58132.1"/>
    <property type="molecule type" value="Genomic_DNA"/>
</dbReference>
<dbReference type="CDD" id="cd17574">
    <property type="entry name" value="REC_OmpR"/>
    <property type="match status" value="1"/>
</dbReference>
<feature type="domain" description="Response regulatory" evidence="8">
    <location>
        <begin position="5"/>
        <end position="121"/>
    </location>
</feature>
<evidence type="ECO:0000313" key="10">
    <source>
        <dbReference type="EMBL" id="SEI58132.1"/>
    </source>
</evidence>
<evidence type="ECO:0000313" key="11">
    <source>
        <dbReference type="Proteomes" id="UP000199532"/>
    </source>
</evidence>
<dbReference type="SUPFAM" id="SSF52172">
    <property type="entry name" value="CheY-like"/>
    <property type="match status" value="1"/>
</dbReference>
<dbReference type="SMART" id="SM00419">
    <property type="entry name" value="HTH_CRP"/>
    <property type="match status" value="1"/>
</dbReference>
<dbReference type="InterPro" id="IPR036388">
    <property type="entry name" value="WH-like_DNA-bd_sf"/>
</dbReference>
<dbReference type="RefSeq" id="WP_090333988.1">
    <property type="nucleotide sequence ID" value="NZ_FNXY01000002.1"/>
</dbReference>
<evidence type="ECO:0000256" key="3">
    <source>
        <dbReference type="ARBA" id="ARBA00023015"/>
    </source>
</evidence>
<dbReference type="PROSITE" id="PS50042">
    <property type="entry name" value="CNMP_BINDING_3"/>
    <property type="match status" value="1"/>
</dbReference>
<dbReference type="Proteomes" id="UP000199532">
    <property type="component" value="Unassembled WGS sequence"/>
</dbReference>
<keyword evidence="2" id="KW-0902">Two-component regulatory system</keyword>
<keyword evidence="10" id="KW-0808">Transferase</keyword>
<dbReference type="Gene3D" id="2.60.120.10">
    <property type="entry name" value="Jelly Rolls"/>
    <property type="match status" value="1"/>
</dbReference>
<dbReference type="InterPro" id="IPR012318">
    <property type="entry name" value="HTH_CRP"/>
</dbReference>
<dbReference type="PRINTS" id="PR00034">
    <property type="entry name" value="HTHCRP"/>
</dbReference>
<sequence length="354" mass="40677">METKRILLIEDNPEMRENTAEILELANYHVLTAQNGKEGVHIAHHEKPDLIICDIMMPELDGYGVLHMLGKDDLTANIPFVFLTAKAEKNDYRKGMTMGADDYLTKPYDDVELLNAVEIRLKKSERLKGQFTRTAEGLDEFIHEAKSFDLITKLADDKKTKVLKKKETIYTEGSFPSNVFFLQKGKVKAYKSNDNGKEYITDLYKEGDFFGYLDLLQGESYQETTISLEKSEVAMIPKDDFFNLLQGNREVATKFIKMLSNEIKDREDRLLQLAYNSVRKRVAQALVMLVQRYQEDKSKPFSMAITREDIASMVGTATETVIRTLSDFKDEKLVDMKGSLITVLDYEKLVRMRN</sequence>
<dbReference type="GO" id="GO:0006355">
    <property type="term" value="P:regulation of DNA-templated transcription"/>
    <property type="evidence" value="ECO:0007669"/>
    <property type="project" value="InterPro"/>
</dbReference>
<dbReference type="PANTHER" id="PTHR48111">
    <property type="entry name" value="REGULATOR OF RPOS"/>
    <property type="match status" value="1"/>
</dbReference>
<keyword evidence="5" id="KW-0804">Transcription</keyword>
<dbReference type="PANTHER" id="PTHR48111:SF4">
    <property type="entry name" value="DNA-BINDING DUAL TRANSCRIPTIONAL REGULATOR OMPR"/>
    <property type="match status" value="1"/>
</dbReference>
<dbReference type="GO" id="GO:0032993">
    <property type="term" value="C:protein-DNA complex"/>
    <property type="evidence" value="ECO:0007669"/>
    <property type="project" value="TreeGrafter"/>
</dbReference>
<evidence type="ECO:0000256" key="4">
    <source>
        <dbReference type="ARBA" id="ARBA00023125"/>
    </source>
</evidence>
<dbReference type="InterPro" id="IPR011006">
    <property type="entry name" value="CheY-like_superfamily"/>
</dbReference>